<dbReference type="RefSeq" id="WP_091301323.1">
    <property type="nucleotide sequence ID" value="NZ_FOCE01000005.1"/>
</dbReference>
<dbReference type="PROSITE" id="PS50929">
    <property type="entry name" value="ABC_TM1F"/>
    <property type="match status" value="1"/>
</dbReference>
<dbReference type="InterPro" id="IPR003593">
    <property type="entry name" value="AAA+_ATPase"/>
</dbReference>
<reference evidence="12 13" key="1">
    <citation type="submission" date="2016-10" db="EMBL/GenBank/DDBJ databases">
        <authorList>
            <person name="de Groot N.N."/>
        </authorList>
    </citation>
    <scope>NUCLEOTIDE SEQUENCE [LARGE SCALE GENOMIC DNA]</scope>
    <source>
        <strain evidence="12 13">DSM 3857</strain>
    </source>
</reference>
<feature type="transmembrane region" description="Helical" evidence="9">
    <location>
        <begin position="28"/>
        <end position="53"/>
    </location>
</feature>
<evidence type="ECO:0000313" key="12">
    <source>
        <dbReference type="EMBL" id="SEN50136.1"/>
    </source>
</evidence>
<evidence type="ECO:0000256" key="4">
    <source>
        <dbReference type="ARBA" id="ARBA00022692"/>
    </source>
</evidence>
<dbReference type="PANTHER" id="PTHR24221:SF654">
    <property type="entry name" value="ATP-BINDING CASSETTE SUB-FAMILY B MEMBER 6"/>
    <property type="match status" value="1"/>
</dbReference>
<evidence type="ECO:0000259" key="10">
    <source>
        <dbReference type="PROSITE" id="PS50893"/>
    </source>
</evidence>
<dbReference type="Proteomes" id="UP000198761">
    <property type="component" value="Unassembled WGS sequence"/>
</dbReference>
<protein>
    <submittedName>
        <fullName evidence="12">ATP-binding cassette, subfamily B</fullName>
    </submittedName>
</protein>
<dbReference type="SUPFAM" id="SSF90123">
    <property type="entry name" value="ABC transporter transmembrane region"/>
    <property type="match status" value="1"/>
</dbReference>
<dbReference type="AlphaFoldDB" id="A0A1H8H1M1"/>
<dbReference type="GO" id="GO:0034040">
    <property type="term" value="F:ATPase-coupled lipid transmembrane transporter activity"/>
    <property type="evidence" value="ECO:0007669"/>
    <property type="project" value="TreeGrafter"/>
</dbReference>
<dbReference type="InterPro" id="IPR011527">
    <property type="entry name" value="ABC1_TM_dom"/>
</dbReference>
<comment type="subcellular location">
    <subcellularLocation>
        <location evidence="1">Cell membrane</location>
        <topology evidence="1">Multi-pass membrane protein</topology>
    </subcellularLocation>
</comment>
<feature type="transmembrane region" description="Helical" evidence="9">
    <location>
        <begin position="257"/>
        <end position="275"/>
    </location>
</feature>
<evidence type="ECO:0000256" key="1">
    <source>
        <dbReference type="ARBA" id="ARBA00004651"/>
    </source>
</evidence>
<feature type="domain" description="ABC transmembrane type-1" evidence="11">
    <location>
        <begin position="32"/>
        <end position="313"/>
    </location>
</feature>
<feature type="transmembrane region" description="Helical" evidence="9">
    <location>
        <begin position="142"/>
        <end position="167"/>
    </location>
</feature>
<evidence type="ECO:0000256" key="2">
    <source>
        <dbReference type="ARBA" id="ARBA00022448"/>
    </source>
</evidence>
<dbReference type="GO" id="GO:0140359">
    <property type="term" value="F:ABC-type transporter activity"/>
    <property type="evidence" value="ECO:0007669"/>
    <property type="project" value="InterPro"/>
</dbReference>
<sequence length="584" mass="63314">MARAPQDPRYTTGRLFGRLWRGYLRPHLALMLLAFLFMVIEGSTLGALSWLLVPLFDDVFAPGGTGMLLWVGLAILGLFVVRAFTSIFGKTLLTMVAQKSSTAMQVDLLAHVLTLDTRFFQDNPPGALMERLVGDTSAVQRVWSAVIVGVGRDIVSLVALFTVALSIDWRWTLAAMIGAPVLILPALVVQRYIRRKTAQMREQAGLRATRLDEIFHGIMAIKLNRMETYQTGRFRRIVGAIVRAEVRTMAGRSTVPALIDIITGIGFFTVLWLGGREIAEGTRTTGEFMAFFTAMSLTFQPLRRLGDMSGVWQIAAASLERLYRLFDLSAPPRPRAGTAHPTGTPPTIRVQDLQFAYGEVPVLNGLSFTAEAGRMTALVGASGAGKSTVFHLLTGLAEPDAGTITLDGADIADMTLPELRAQFAVVSQDAMLFDETIRENIALGHEVDEAHLTRALDAAHVSEFLRALPAGVDTPAGPRGSALSGGQRQRVAIARALLSQAPALLLDEATSALDAQSEALVADALHRLGTGRTRIVIAHRLATVRDADKIVVMDKGRVVQQGTHDTLLAEGGLYADLYKLQFQP</sequence>
<dbReference type="PANTHER" id="PTHR24221">
    <property type="entry name" value="ATP-BINDING CASSETTE SUB-FAMILY B"/>
    <property type="match status" value="1"/>
</dbReference>
<evidence type="ECO:0000256" key="6">
    <source>
        <dbReference type="ARBA" id="ARBA00022840"/>
    </source>
</evidence>
<evidence type="ECO:0000256" key="9">
    <source>
        <dbReference type="SAM" id="Phobius"/>
    </source>
</evidence>
<evidence type="ECO:0000256" key="5">
    <source>
        <dbReference type="ARBA" id="ARBA00022741"/>
    </source>
</evidence>
<keyword evidence="5" id="KW-0547">Nucleotide-binding</keyword>
<dbReference type="OrthoDB" id="9808328at2"/>
<keyword evidence="2" id="KW-0813">Transport</keyword>
<proteinExistence type="predicted"/>
<dbReference type="GO" id="GO:0016887">
    <property type="term" value="F:ATP hydrolysis activity"/>
    <property type="evidence" value="ECO:0007669"/>
    <property type="project" value="InterPro"/>
</dbReference>
<feature type="domain" description="ABC transporter" evidence="10">
    <location>
        <begin position="348"/>
        <end position="580"/>
    </location>
</feature>
<keyword evidence="7 9" id="KW-1133">Transmembrane helix</keyword>
<dbReference type="SMART" id="SM00382">
    <property type="entry name" value="AAA"/>
    <property type="match status" value="1"/>
</dbReference>
<gene>
    <name evidence="12" type="ORF">SAMN04488103_105230</name>
</gene>
<dbReference type="SUPFAM" id="SSF52540">
    <property type="entry name" value="P-loop containing nucleoside triphosphate hydrolases"/>
    <property type="match status" value="1"/>
</dbReference>
<dbReference type="STRING" id="933059.SAMN04488103_105230"/>
<feature type="transmembrane region" description="Helical" evidence="9">
    <location>
        <begin position="59"/>
        <end position="81"/>
    </location>
</feature>
<keyword evidence="13" id="KW-1185">Reference proteome</keyword>
<dbReference type="Gene3D" id="1.20.1560.10">
    <property type="entry name" value="ABC transporter type 1, transmembrane domain"/>
    <property type="match status" value="1"/>
</dbReference>
<keyword evidence="8 9" id="KW-0472">Membrane</keyword>
<dbReference type="GO" id="GO:0005886">
    <property type="term" value="C:plasma membrane"/>
    <property type="evidence" value="ECO:0007669"/>
    <property type="project" value="UniProtKB-SubCell"/>
</dbReference>
<dbReference type="InterPro" id="IPR036640">
    <property type="entry name" value="ABC1_TM_sf"/>
</dbReference>
<dbReference type="InterPro" id="IPR003439">
    <property type="entry name" value="ABC_transporter-like_ATP-bd"/>
</dbReference>
<dbReference type="EMBL" id="FOCE01000005">
    <property type="protein sequence ID" value="SEN50136.1"/>
    <property type="molecule type" value="Genomic_DNA"/>
</dbReference>
<dbReference type="Pfam" id="PF00005">
    <property type="entry name" value="ABC_tran"/>
    <property type="match status" value="1"/>
</dbReference>
<evidence type="ECO:0000256" key="3">
    <source>
        <dbReference type="ARBA" id="ARBA00022475"/>
    </source>
</evidence>
<evidence type="ECO:0000256" key="8">
    <source>
        <dbReference type="ARBA" id="ARBA00023136"/>
    </source>
</evidence>
<evidence type="ECO:0000313" key="13">
    <source>
        <dbReference type="Proteomes" id="UP000198761"/>
    </source>
</evidence>
<name>A0A1H8H1M1_9RHOB</name>
<feature type="transmembrane region" description="Helical" evidence="9">
    <location>
        <begin position="173"/>
        <end position="193"/>
    </location>
</feature>
<evidence type="ECO:0000259" key="11">
    <source>
        <dbReference type="PROSITE" id="PS50929"/>
    </source>
</evidence>
<dbReference type="InterPro" id="IPR017871">
    <property type="entry name" value="ABC_transporter-like_CS"/>
</dbReference>
<evidence type="ECO:0000256" key="7">
    <source>
        <dbReference type="ARBA" id="ARBA00022989"/>
    </source>
</evidence>
<dbReference type="GO" id="GO:0005524">
    <property type="term" value="F:ATP binding"/>
    <property type="evidence" value="ECO:0007669"/>
    <property type="project" value="UniProtKB-KW"/>
</dbReference>
<dbReference type="InterPro" id="IPR027417">
    <property type="entry name" value="P-loop_NTPase"/>
</dbReference>
<keyword evidence="3" id="KW-1003">Cell membrane</keyword>
<dbReference type="CDD" id="cd18552">
    <property type="entry name" value="ABC_6TM_MsbA_like"/>
    <property type="match status" value="1"/>
</dbReference>
<keyword evidence="6 12" id="KW-0067">ATP-binding</keyword>
<organism evidence="12 13">
    <name type="scientific">Gemmobacter aquatilis</name>
    <dbReference type="NCBI Taxonomy" id="933059"/>
    <lineage>
        <taxon>Bacteria</taxon>
        <taxon>Pseudomonadati</taxon>
        <taxon>Pseudomonadota</taxon>
        <taxon>Alphaproteobacteria</taxon>
        <taxon>Rhodobacterales</taxon>
        <taxon>Paracoccaceae</taxon>
        <taxon>Gemmobacter</taxon>
    </lineage>
</organism>
<dbReference type="InterPro" id="IPR039421">
    <property type="entry name" value="Type_1_exporter"/>
</dbReference>
<keyword evidence="4 9" id="KW-0812">Transmembrane</keyword>
<dbReference type="FunFam" id="3.40.50.300:FF:000221">
    <property type="entry name" value="Multidrug ABC transporter ATP-binding protein"/>
    <property type="match status" value="1"/>
</dbReference>
<dbReference type="Pfam" id="PF00664">
    <property type="entry name" value="ABC_membrane"/>
    <property type="match status" value="1"/>
</dbReference>
<dbReference type="PROSITE" id="PS00211">
    <property type="entry name" value="ABC_TRANSPORTER_1"/>
    <property type="match status" value="1"/>
</dbReference>
<accession>A0A1H8H1M1</accession>
<dbReference type="Gene3D" id="3.40.50.300">
    <property type="entry name" value="P-loop containing nucleotide triphosphate hydrolases"/>
    <property type="match status" value="1"/>
</dbReference>
<dbReference type="PROSITE" id="PS50893">
    <property type="entry name" value="ABC_TRANSPORTER_2"/>
    <property type="match status" value="1"/>
</dbReference>